<keyword evidence="3" id="KW-1185">Reference proteome</keyword>
<evidence type="ECO:0000313" key="1">
    <source>
        <dbReference type="EMBL" id="AES82597.1"/>
    </source>
</evidence>
<dbReference type="AlphaFoldDB" id="G7L0S6"/>
<dbReference type="PaxDb" id="3880-AES82597"/>
<dbReference type="Proteomes" id="UP000002051">
    <property type="component" value="Unassembled WGS sequence"/>
</dbReference>
<sequence length="86" mass="9162">MGGGYVSEESSCSRVSSSTSIFNDECRMLDCWCPKRCVIPKASTLKNSTLASLCTSTSDFNATPKSLGFARLSRLSEVLPQSGGLC</sequence>
<dbReference type="EnsemblPlants" id="AES82597">
    <property type="protein sequence ID" value="AES82597"/>
    <property type="gene ID" value="MTR_7g114430"/>
</dbReference>
<name>G7L0S6_MEDTR</name>
<evidence type="ECO:0000313" key="2">
    <source>
        <dbReference type="EnsemblPlants" id="AES82597"/>
    </source>
</evidence>
<organism evidence="1 3">
    <name type="scientific">Medicago truncatula</name>
    <name type="common">Barrel medic</name>
    <name type="synonym">Medicago tribuloides</name>
    <dbReference type="NCBI Taxonomy" id="3880"/>
    <lineage>
        <taxon>Eukaryota</taxon>
        <taxon>Viridiplantae</taxon>
        <taxon>Streptophyta</taxon>
        <taxon>Embryophyta</taxon>
        <taxon>Tracheophyta</taxon>
        <taxon>Spermatophyta</taxon>
        <taxon>Magnoliopsida</taxon>
        <taxon>eudicotyledons</taxon>
        <taxon>Gunneridae</taxon>
        <taxon>Pentapetalae</taxon>
        <taxon>rosids</taxon>
        <taxon>fabids</taxon>
        <taxon>Fabales</taxon>
        <taxon>Fabaceae</taxon>
        <taxon>Papilionoideae</taxon>
        <taxon>50 kb inversion clade</taxon>
        <taxon>NPAAA clade</taxon>
        <taxon>Hologalegina</taxon>
        <taxon>IRL clade</taxon>
        <taxon>Trifolieae</taxon>
        <taxon>Medicago</taxon>
    </lineage>
</organism>
<evidence type="ECO:0000313" key="3">
    <source>
        <dbReference type="Proteomes" id="UP000002051"/>
    </source>
</evidence>
<reference evidence="2" key="3">
    <citation type="submission" date="2015-04" db="UniProtKB">
        <authorList>
            <consortium name="EnsemblPlants"/>
        </authorList>
    </citation>
    <scope>IDENTIFICATION</scope>
    <source>
        <strain evidence="2">cv. Jemalong A17</strain>
    </source>
</reference>
<reference evidence="1 3" key="2">
    <citation type="journal article" date="2014" name="BMC Genomics">
        <title>An improved genome release (version Mt4.0) for the model legume Medicago truncatula.</title>
        <authorList>
            <person name="Tang H."/>
            <person name="Krishnakumar V."/>
            <person name="Bidwell S."/>
            <person name="Rosen B."/>
            <person name="Chan A."/>
            <person name="Zhou S."/>
            <person name="Gentzbittel L."/>
            <person name="Childs K.L."/>
            <person name="Yandell M."/>
            <person name="Gundlach H."/>
            <person name="Mayer K.F."/>
            <person name="Schwartz D.C."/>
            <person name="Town C.D."/>
        </authorList>
    </citation>
    <scope>GENOME REANNOTATION</scope>
    <source>
        <strain evidence="2 3">cv. Jemalong A17</strain>
    </source>
</reference>
<protein>
    <submittedName>
        <fullName evidence="1 2">Uncharacterized protein</fullName>
    </submittedName>
</protein>
<accession>G7L0S6</accession>
<gene>
    <name evidence="1" type="ordered locus">MTR_7g114430</name>
</gene>
<proteinExistence type="predicted"/>
<reference evidence="1 3" key="1">
    <citation type="journal article" date="2011" name="Nature">
        <title>The Medicago genome provides insight into the evolution of rhizobial symbioses.</title>
        <authorList>
            <person name="Young N.D."/>
            <person name="Debelle F."/>
            <person name="Oldroyd G.E."/>
            <person name="Geurts R."/>
            <person name="Cannon S.B."/>
            <person name="Udvardi M.K."/>
            <person name="Benedito V.A."/>
            <person name="Mayer K.F."/>
            <person name="Gouzy J."/>
            <person name="Schoof H."/>
            <person name="Van de Peer Y."/>
            <person name="Proost S."/>
            <person name="Cook D.R."/>
            <person name="Meyers B.C."/>
            <person name="Spannagl M."/>
            <person name="Cheung F."/>
            <person name="De Mita S."/>
            <person name="Krishnakumar V."/>
            <person name="Gundlach H."/>
            <person name="Zhou S."/>
            <person name="Mudge J."/>
            <person name="Bharti A.K."/>
            <person name="Murray J.D."/>
            <person name="Naoumkina M.A."/>
            <person name="Rosen B."/>
            <person name="Silverstein K.A."/>
            <person name="Tang H."/>
            <person name="Rombauts S."/>
            <person name="Zhao P.X."/>
            <person name="Zhou P."/>
            <person name="Barbe V."/>
            <person name="Bardou P."/>
            <person name="Bechner M."/>
            <person name="Bellec A."/>
            <person name="Berger A."/>
            <person name="Berges H."/>
            <person name="Bidwell S."/>
            <person name="Bisseling T."/>
            <person name="Choisne N."/>
            <person name="Couloux A."/>
            <person name="Denny R."/>
            <person name="Deshpande S."/>
            <person name="Dai X."/>
            <person name="Doyle J.J."/>
            <person name="Dudez A.M."/>
            <person name="Farmer A.D."/>
            <person name="Fouteau S."/>
            <person name="Franken C."/>
            <person name="Gibelin C."/>
            <person name="Gish J."/>
            <person name="Goldstein S."/>
            <person name="Gonzalez A.J."/>
            <person name="Green P.J."/>
            <person name="Hallab A."/>
            <person name="Hartog M."/>
            <person name="Hua A."/>
            <person name="Humphray S.J."/>
            <person name="Jeong D.H."/>
            <person name="Jing Y."/>
            <person name="Jocker A."/>
            <person name="Kenton S.M."/>
            <person name="Kim D.J."/>
            <person name="Klee K."/>
            <person name="Lai H."/>
            <person name="Lang C."/>
            <person name="Lin S."/>
            <person name="Macmil S.L."/>
            <person name="Magdelenat G."/>
            <person name="Matthews L."/>
            <person name="McCorrison J."/>
            <person name="Monaghan E.L."/>
            <person name="Mun J.H."/>
            <person name="Najar F.Z."/>
            <person name="Nicholson C."/>
            <person name="Noirot C."/>
            <person name="O'Bleness M."/>
            <person name="Paule C.R."/>
            <person name="Poulain J."/>
            <person name="Prion F."/>
            <person name="Qin B."/>
            <person name="Qu C."/>
            <person name="Retzel E.F."/>
            <person name="Riddle C."/>
            <person name="Sallet E."/>
            <person name="Samain S."/>
            <person name="Samson N."/>
            <person name="Sanders I."/>
            <person name="Saurat O."/>
            <person name="Scarpelli C."/>
            <person name="Schiex T."/>
            <person name="Segurens B."/>
            <person name="Severin A.J."/>
            <person name="Sherrier D.J."/>
            <person name="Shi R."/>
            <person name="Sims S."/>
            <person name="Singer S.R."/>
            <person name="Sinharoy S."/>
            <person name="Sterck L."/>
            <person name="Viollet A."/>
            <person name="Wang B.B."/>
            <person name="Wang K."/>
            <person name="Wang M."/>
            <person name="Wang X."/>
            <person name="Warfsmann J."/>
            <person name="Weissenbach J."/>
            <person name="White D.D."/>
            <person name="White J.D."/>
            <person name="Wiley G.B."/>
            <person name="Wincker P."/>
            <person name="Xing Y."/>
            <person name="Yang L."/>
            <person name="Yao Z."/>
            <person name="Ying F."/>
            <person name="Zhai J."/>
            <person name="Zhou L."/>
            <person name="Zuber A."/>
            <person name="Denarie J."/>
            <person name="Dixon R.A."/>
            <person name="May G.D."/>
            <person name="Schwartz D.C."/>
            <person name="Rogers J."/>
            <person name="Quetier F."/>
            <person name="Town C.D."/>
            <person name="Roe B.A."/>
        </authorList>
    </citation>
    <scope>NUCLEOTIDE SEQUENCE [LARGE SCALE GENOMIC DNA]</scope>
    <source>
        <strain evidence="1">A17</strain>
        <strain evidence="2 3">cv. Jemalong A17</strain>
    </source>
</reference>
<dbReference type="HOGENOM" id="CLU_2501386_0_0_1"/>
<dbReference type="EMBL" id="CM001223">
    <property type="protein sequence ID" value="AES82597.1"/>
    <property type="molecule type" value="Genomic_DNA"/>
</dbReference>